<dbReference type="EMBL" id="JBHTJI010000022">
    <property type="protein sequence ID" value="MFD0990847.1"/>
    <property type="molecule type" value="Genomic_DNA"/>
</dbReference>
<feature type="chain" id="PRO_5045221718" description="Nuclear transport factor 2 family protein" evidence="1">
    <location>
        <begin position="20"/>
        <end position="180"/>
    </location>
</feature>
<feature type="signal peptide" evidence="1">
    <location>
        <begin position="1"/>
        <end position="19"/>
    </location>
</feature>
<dbReference type="InterPro" id="IPR032710">
    <property type="entry name" value="NTF2-like_dom_sf"/>
</dbReference>
<evidence type="ECO:0000313" key="3">
    <source>
        <dbReference type="Proteomes" id="UP001597061"/>
    </source>
</evidence>
<evidence type="ECO:0000256" key="1">
    <source>
        <dbReference type="SAM" id="SignalP"/>
    </source>
</evidence>
<accession>A0ABW3JK37</accession>
<dbReference type="Gene3D" id="3.10.450.50">
    <property type="match status" value="1"/>
</dbReference>
<dbReference type="Proteomes" id="UP001597061">
    <property type="component" value="Unassembled WGS sequence"/>
</dbReference>
<dbReference type="RefSeq" id="WP_379926492.1">
    <property type="nucleotide sequence ID" value="NZ_JBHTJI010000022.1"/>
</dbReference>
<evidence type="ECO:0008006" key="4">
    <source>
        <dbReference type="Google" id="ProtNLM"/>
    </source>
</evidence>
<name>A0ABW3JK37_9FLAO</name>
<keyword evidence="1" id="KW-0732">Signal</keyword>
<reference evidence="3" key="1">
    <citation type="journal article" date="2019" name="Int. J. Syst. Evol. Microbiol.">
        <title>The Global Catalogue of Microorganisms (GCM) 10K type strain sequencing project: providing services to taxonomists for standard genome sequencing and annotation.</title>
        <authorList>
            <consortium name="The Broad Institute Genomics Platform"/>
            <consortium name="The Broad Institute Genome Sequencing Center for Infectious Disease"/>
            <person name="Wu L."/>
            <person name="Ma J."/>
        </authorList>
    </citation>
    <scope>NUCLEOTIDE SEQUENCE [LARGE SCALE GENOMIC DNA]</scope>
    <source>
        <strain evidence="3">CCUG 62414</strain>
    </source>
</reference>
<evidence type="ECO:0000313" key="2">
    <source>
        <dbReference type="EMBL" id="MFD0990847.1"/>
    </source>
</evidence>
<gene>
    <name evidence="2" type="ORF">ACFQ1R_12130</name>
</gene>
<keyword evidence="3" id="KW-1185">Reference proteome</keyword>
<sequence>MKKVLLIGLLFLAFTFTQAQDKTKSKDVAKDYSENVLTIDSTINSLYKVISGEKGQKRDWALFKFLFHPDAKLITSGKNDERKFQIRYMKPDDYIKSSGKWMTDNGFIEKELHRTVDAYGNISHVFSTFESFYSKNDEKPFMRGINSIQLLNDGTRWWIMNVFWDNETRWNPIPNNYLPK</sequence>
<comment type="caution">
    <text evidence="2">The sequence shown here is derived from an EMBL/GenBank/DDBJ whole genome shotgun (WGS) entry which is preliminary data.</text>
</comment>
<proteinExistence type="predicted"/>
<organism evidence="2 3">
    <name type="scientific">Mariniflexile jejuense</name>
    <dbReference type="NCBI Taxonomy" id="1173582"/>
    <lineage>
        <taxon>Bacteria</taxon>
        <taxon>Pseudomonadati</taxon>
        <taxon>Bacteroidota</taxon>
        <taxon>Flavobacteriia</taxon>
        <taxon>Flavobacteriales</taxon>
        <taxon>Flavobacteriaceae</taxon>
        <taxon>Mariniflexile</taxon>
    </lineage>
</organism>
<dbReference type="SUPFAM" id="SSF54427">
    <property type="entry name" value="NTF2-like"/>
    <property type="match status" value="1"/>
</dbReference>
<protein>
    <recommendedName>
        <fullName evidence="4">Nuclear transport factor 2 family protein</fullName>
    </recommendedName>
</protein>